<sequence>MTSLHVDCRTCRAKGPACADCVVSVLLGPPSIELVEPEVRALEVLSDAGLLPPLRLEVPAERTG</sequence>
<gene>
    <name evidence="1" type="ORF">SAMN02745244_00269</name>
</gene>
<protein>
    <submittedName>
        <fullName evidence="1">Uncharacterized protein</fullName>
    </submittedName>
</protein>
<dbReference type="RefSeq" id="WP_073185702.1">
    <property type="nucleotide sequence ID" value="NZ_FQZG01000005.1"/>
</dbReference>
<dbReference type="AlphaFoldDB" id="A0A1M6ATN0"/>
<reference evidence="2" key="1">
    <citation type="submission" date="2016-11" db="EMBL/GenBank/DDBJ databases">
        <authorList>
            <person name="Varghese N."/>
            <person name="Submissions S."/>
        </authorList>
    </citation>
    <scope>NUCLEOTIDE SEQUENCE [LARGE SCALE GENOMIC DNA]</scope>
    <source>
        <strain evidence="2">DSM 12906</strain>
    </source>
</reference>
<name>A0A1M6ATN0_9ACTN</name>
<accession>A0A1M6ATN0</accession>
<dbReference type="Proteomes" id="UP000184512">
    <property type="component" value="Unassembled WGS sequence"/>
</dbReference>
<dbReference type="OrthoDB" id="4774211at2"/>
<evidence type="ECO:0000313" key="2">
    <source>
        <dbReference type="Proteomes" id="UP000184512"/>
    </source>
</evidence>
<proteinExistence type="predicted"/>
<dbReference type="EMBL" id="FQZG01000005">
    <property type="protein sequence ID" value="SHI39668.1"/>
    <property type="molecule type" value="Genomic_DNA"/>
</dbReference>
<organism evidence="1 2">
    <name type="scientific">Tessaracoccus bendigoensis DSM 12906</name>
    <dbReference type="NCBI Taxonomy" id="1123357"/>
    <lineage>
        <taxon>Bacteria</taxon>
        <taxon>Bacillati</taxon>
        <taxon>Actinomycetota</taxon>
        <taxon>Actinomycetes</taxon>
        <taxon>Propionibacteriales</taxon>
        <taxon>Propionibacteriaceae</taxon>
        <taxon>Tessaracoccus</taxon>
    </lineage>
</organism>
<evidence type="ECO:0000313" key="1">
    <source>
        <dbReference type="EMBL" id="SHI39668.1"/>
    </source>
</evidence>
<dbReference type="STRING" id="1123357.SAMN02745244_00269"/>
<keyword evidence="2" id="KW-1185">Reference proteome</keyword>